<dbReference type="InterPro" id="IPR034170">
    <property type="entry name" value="Retropepsin-like_cat_dom"/>
</dbReference>
<dbReference type="GO" id="GO:0035613">
    <property type="term" value="F:RNA stem-loop binding"/>
    <property type="evidence" value="ECO:0007669"/>
    <property type="project" value="TreeGrafter"/>
</dbReference>
<keyword evidence="9" id="KW-0862">Zinc</keyword>
<evidence type="ECO:0000256" key="15">
    <source>
        <dbReference type="PROSITE-ProRule" id="PRU00450"/>
    </source>
</evidence>
<keyword evidence="7 15" id="KW-0863">Zinc-finger</keyword>
<dbReference type="InterPro" id="IPR001995">
    <property type="entry name" value="Peptidase_A2_cat"/>
</dbReference>
<dbReference type="GO" id="GO:0004190">
    <property type="term" value="F:aspartic-type endopeptidase activity"/>
    <property type="evidence" value="ECO:0007669"/>
    <property type="project" value="InterPro"/>
</dbReference>
<dbReference type="InterPro" id="IPR002156">
    <property type="entry name" value="RNaseH_domain"/>
</dbReference>
<dbReference type="InterPro" id="IPR001037">
    <property type="entry name" value="Integrase_C_retrovir"/>
</dbReference>
<evidence type="ECO:0000259" key="18">
    <source>
        <dbReference type="PROSITE" id="PS50876"/>
    </source>
</evidence>
<dbReference type="InterPro" id="IPR036397">
    <property type="entry name" value="RNaseH_sf"/>
</dbReference>
<dbReference type="InterPro" id="IPR000477">
    <property type="entry name" value="RT_dom"/>
</dbReference>
<dbReference type="Pfam" id="PF00075">
    <property type="entry name" value="RNase_H"/>
    <property type="match status" value="1"/>
</dbReference>
<dbReference type="Gene3D" id="1.10.10.200">
    <property type="match status" value="1"/>
</dbReference>
<dbReference type="InterPro" id="IPR003308">
    <property type="entry name" value="Integrase_Zn-bd_dom_N"/>
</dbReference>
<evidence type="ECO:0000256" key="1">
    <source>
        <dbReference type="ARBA" id="ARBA00010879"/>
    </source>
</evidence>
<dbReference type="GO" id="GO:0004523">
    <property type="term" value="F:RNA-DNA hybrid ribonuclease activity"/>
    <property type="evidence" value="ECO:0007669"/>
    <property type="project" value="InterPro"/>
</dbReference>
<dbReference type="SUPFAM" id="SSF56672">
    <property type="entry name" value="DNA/RNA polymerases"/>
    <property type="match status" value="1"/>
</dbReference>
<feature type="domain" description="RNase H type-1" evidence="20">
    <location>
        <begin position="621"/>
        <end position="758"/>
    </location>
</feature>
<feature type="domain" description="Peptidase A2" evidence="17">
    <location>
        <begin position="62"/>
        <end position="137"/>
    </location>
</feature>
<keyword evidence="3" id="KW-0548">Nucleotidyltransferase</keyword>
<evidence type="ECO:0000259" key="22">
    <source>
        <dbReference type="PROSITE" id="PS51027"/>
    </source>
</evidence>
<dbReference type="InterPro" id="IPR001584">
    <property type="entry name" value="Integrase_cat-core"/>
</dbReference>
<dbReference type="CDD" id="cd05482">
    <property type="entry name" value="HIV_retropepsin_like"/>
    <property type="match status" value="1"/>
</dbReference>
<evidence type="ECO:0000256" key="5">
    <source>
        <dbReference type="ARBA" id="ARBA00022723"/>
    </source>
</evidence>
<dbReference type="PROSITE" id="PS50876">
    <property type="entry name" value="ZF_INTEGRASE"/>
    <property type="match status" value="1"/>
</dbReference>
<dbReference type="GO" id="GO:0003964">
    <property type="term" value="F:RNA-directed DNA polymerase activity"/>
    <property type="evidence" value="ECO:0007669"/>
    <property type="project" value="UniProtKB-KW"/>
</dbReference>
<keyword evidence="2" id="KW-0808">Transferase</keyword>
<dbReference type="PROSITE" id="PS50175">
    <property type="entry name" value="ASP_PROT_RETROV"/>
    <property type="match status" value="1"/>
</dbReference>
<dbReference type="PROSITE" id="PS00141">
    <property type="entry name" value="ASP_PROTEASE"/>
    <property type="match status" value="1"/>
</dbReference>
<dbReference type="PROSITE" id="PS50878">
    <property type="entry name" value="RT_POL"/>
    <property type="match status" value="1"/>
</dbReference>
<feature type="domain" description="Integrase catalytic" evidence="21">
    <location>
        <begin position="814"/>
        <end position="977"/>
    </location>
</feature>
<evidence type="ECO:0000256" key="11">
    <source>
        <dbReference type="ARBA" id="ARBA00022918"/>
    </source>
</evidence>
<dbReference type="GO" id="GO:0015074">
    <property type="term" value="P:DNA integration"/>
    <property type="evidence" value="ECO:0007669"/>
    <property type="project" value="UniProtKB-KW"/>
</dbReference>
<evidence type="ECO:0000256" key="10">
    <source>
        <dbReference type="ARBA" id="ARBA00022908"/>
    </source>
</evidence>
<dbReference type="GO" id="GO:0003677">
    <property type="term" value="F:DNA binding"/>
    <property type="evidence" value="ECO:0007669"/>
    <property type="project" value="UniProtKB-KW"/>
</dbReference>
<dbReference type="GO" id="GO:0006310">
    <property type="term" value="P:DNA recombination"/>
    <property type="evidence" value="ECO:0007669"/>
    <property type="project" value="UniProtKB-KW"/>
</dbReference>
<dbReference type="InterPro" id="IPR018061">
    <property type="entry name" value="Retropepsins"/>
</dbReference>
<name>A0A674H7J4_TAEGU</name>
<dbReference type="SUPFAM" id="SSF53098">
    <property type="entry name" value="Ribonuclease H-like"/>
    <property type="match status" value="2"/>
</dbReference>
<protein>
    <submittedName>
        <fullName evidence="23">Uncharacterized protein</fullName>
    </submittedName>
</protein>
<evidence type="ECO:0000256" key="16">
    <source>
        <dbReference type="PROSITE-ProRule" id="PRU00506"/>
    </source>
</evidence>
<feature type="domain" description="Integrase-type" evidence="22">
    <location>
        <begin position="986"/>
        <end position="1033"/>
    </location>
</feature>
<evidence type="ECO:0000259" key="19">
    <source>
        <dbReference type="PROSITE" id="PS50878"/>
    </source>
</evidence>
<dbReference type="SUPFAM" id="SSF50122">
    <property type="entry name" value="DNA-binding domain of retroviral integrase"/>
    <property type="match status" value="1"/>
</dbReference>
<organism evidence="23 24">
    <name type="scientific">Taeniopygia guttata</name>
    <name type="common">Zebra finch</name>
    <name type="synonym">Poephila guttata</name>
    <dbReference type="NCBI Taxonomy" id="59729"/>
    <lineage>
        <taxon>Eukaryota</taxon>
        <taxon>Metazoa</taxon>
        <taxon>Chordata</taxon>
        <taxon>Craniata</taxon>
        <taxon>Vertebrata</taxon>
        <taxon>Euteleostomi</taxon>
        <taxon>Archelosauria</taxon>
        <taxon>Archosauria</taxon>
        <taxon>Dinosauria</taxon>
        <taxon>Saurischia</taxon>
        <taxon>Theropoda</taxon>
        <taxon>Coelurosauria</taxon>
        <taxon>Aves</taxon>
        <taxon>Neognathae</taxon>
        <taxon>Neoaves</taxon>
        <taxon>Telluraves</taxon>
        <taxon>Australaves</taxon>
        <taxon>Passeriformes</taxon>
        <taxon>Passeroidea</taxon>
        <taxon>Estrildidae</taxon>
        <taxon>Estrildinae</taxon>
        <taxon>Taeniopygia</taxon>
    </lineage>
</organism>
<dbReference type="Pfam" id="PF00077">
    <property type="entry name" value="RVP"/>
    <property type="match status" value="1"/>
</dbReference>
<reference evidence="23" key="3">
    <citation type="submission" date="2025-09" db="UniProtKB">
        <authorList>
            <consortium name="Ensembl"/>
        </authorList>
    </citation>
    <scope>IDENTIFICATION</scope>
</reference>
<dbReference type="PANTHER" id="PTHR41694">
    <property type="entry name" value="ENDOGENOUS RETROVIRUS GROUP K MEMBER POL PROTEIN"/>
    <property type="match status" value="1"/>
</dbReference>
<dbReference type="Gene3D" id="3.30.70.270">
    <property type="match status" value="2"/>
</dbReference>
<dbReference type="InterPro" id="IPR017856">
    <property type="entry name" value="Integrase-like_N"/>
</dbReference>
<sequence length="1096" mass="123601">MFLPKGQVIAQAIPVTGSPVFPEHLWKKSAAQAHKVCAAHIMGSDKPRMGCNIWHGDQHRWLNGLLDTGADVTVIPSKDWPSRWELQDVAGQIQGVGGSQLAKQSKNIVQFVGPDGQSAYIRPFVLDYTEPLWGRDLMAQWGAKLEIPTPQVFRLVVTEERPTKKLNWLSDTPVWVEQWPLNKQKLKALQELVDEQLAKGNIQETTSPSNSPVFVLKKPGRDEWRLLHDLRAINNVIEPMGSLQPGMPSPTMLPENWNLAVIDVKNCFFQIPLHPDDAPRFAFSVPTINREAPVKRYHWRVLPQGMKNSPTICQWYVSLVLDPIRKAVRDAIILHYMDDILICAPTDDLLAHALRLTTDLLVDAGFELRNDKIQKMPPWKYLGLEIRKRTIVPQKLEIKNKIRTLADVQQLCGSLNWVRPWLGIPTEDLAPLFNLLKGGEEPCSPRELNPEAQTALEKVQELMSARQAHRYIPDLPFKFIILGRLPHLHGLIFQWRETSKGDKDQGRRDPLSIIEWVFLSHNRSKRMTRPQELVAELIRKARARIQELAGVDFECIHLPIKLNSGQFTKAMLEHLLQENEALQFALDSYTGQISVLRPAHKIFDSDIQFTLTTKQIQSKQPLNALTIFTDASGGSHKSVMTWKDPQTQRWEADVAEVEGSPQIAELAAVVRAFERFPEPFNLVTDSAYVAGVVSRAQDAILQGVSNESLHRLLSRLIKLVSHREQPFYVMHIRSHTNLPGFLAEGNRRADSLAAAPVQMAPLPDVFQQARLSHQLHHQNAPGLVRQFHLTRDQAKAIVATCPSCKSLPLPTVSAGANPRGLQACEVWQMDVTHINSFGRSKYVHVSVDTFSGAVYASAHTGEKAADVKKHLMLAFSTLGIPKLLKTDNAPGYKSREFAAFLQQWGIEHRTGIAYSPSGQAVVERTHQSLKRMLQQQTLTMKVESPQVRLARALFTINFLNCSYENPNPPIARHFGQCEHAKVKERPPVMIKDPETWRLEGPYDLVTWGRGYACVSTPSGLRWVPSKFVRPYTAKVSPGSEKPQVAMAAFRRRRKPTLNNPDSFLLLAESPPIPEYPEDSLDPFSLDLSLDLPLLFE</sequence>
<dbReference type="PROSITE" id="PS50879">
    <property type="entry name" value="RNASE_H_1"/>
    <property type="match status" value="1"/>
</dbReference>
<evidence type="ECO:0000259" key="17">
    <source>
        <dbReference type="PROSITE" id="PS50175"/>
    </source>
</evidence>
<dbReference type="Pfam" id="PF00665">
    <property type="entry name" value="rve"/>
    <property type="match status" value="1"/>
</dbReference>
<feature type="domain" description="Reverse transcriptase" evidence="19">
    <location>
        <begin position="197"/>
        <end position="386"/>
    </location>
</feature>
<dbReference type="Ensembl" id="ENSTGUT00000040805.1">
    <property type="protein sequence ID" value="ENSTGUP00000030571.1"/>
    <property type="gene ID" value="ENSTGUG00000019589.1"/>
</dbReference>
<dbReference type="Pfam" id="PF02022">
    <property type="entry name" value="Integrase_Zn"/>
    <property type="match status" value="1"/>
</dbReference>
<comment type="similarity">
    <text evidence="1">Belongs to the beta type-B retroviral polymerase family. HERV class-II K(HML-2) pol subfamily.</text>
</comment>
<dbReference type="InParanoid" id="A0A674H7J4"/>
<dbReference type="InterPro" id="IPR012337">
    <property type="entry name" value="RNaseH-like_sf"/>
</dbReference>
<keyword evidence="11" id="KW-0695">RNA-directed DNA polymerase</keyword>
<dbReference type="Pfam" id="PF00552">
    <property type="entry name" value="IN_DBD_C"/>
    <property type="match status" value="1"/>
</dbReference>
<evidence type="ECO:0000256" key="4">
    <source>
        <dbReference type="ARBA" id="ARBA00022722"/>
    </source>
</evidence>
<evidence type="ECO:0000256" key="13">
    <source>
        <dbReference type="ARBA" id="ARBA00023172"/>
    </source>
</evidence>
<reference evidence="23" key="2">
    <citation type="submission" date="2025-08" db="UniProtKB">
        <authorList>
            <consortium name="Ensembl"/>
        </authorList>
    </citation>
    <scope>IDENTIFICATION</scope>
</reference>
<keyword evidence="10" id="KW-0229">DNA integration</keyword>
<keyword evidence="14" id="KW-0511">Multifunctional enzyme</keyword>
<dbReference type="InterPro" id="IPR021109">
    <property type="entry name" value="Peptidase_aspartic_dom_sf"/>
</dbReference>
<keyword evidence="6" id="KW-0255">Endonuclease</keyword>
<keyword evidence="4" id="KW-0540">Nuclease</keyword>
<evidence type="ECO:0000256" key="14">
    <source>
        <dbReference type="ARBA" id="ARBA00023268"/>
    </source>
</evidence>
<evidence type="ECO:0000256" key="3">
    <source>
        <dbReference type="ARBA" id="ARBA00022695"/>
    </source>
</evidence>
<reference evidence="23 24" key="1">
    <citation type="journal article" date="2010" name="Nature">
        <title>The genome of a songbird.</title>
        <authorList>
            <person name="Warren W.C."/>
            <person name="Clayton D.F."/>
            <person name="Ellegren H."/>
            <person name="Arnold A.P."/>
            <person name="Hillier L.W."/>
            <person name="Kunstner A."/>
            <person name="Searle S."/>
            <person name="White S."/>
            <person name="Vilella A.J."/>
            <person name="Fairley S."/>
            <person name="Heger A."/>
            <person name="Kong L."/>
            <person name="Ponting C.P."/>
            <person name="Jarvis E.D."/>
            <person name="Mello C.V."/>
            <person name="Minx P."/>
            <person name="Lovell P."/>
            <person name="Velho T.A."/>
            <person name="Ferris M."/>
            <person name="Balakrishnan C.N."/>
            <person name="Sinha S."/>
            <person name="Blatti C."/>
            <person name="London S.E."/>
            <person name="Li Y."/>
            <person name="Lin Y.C."/>
            <person name="George J."/>
            <person name="Sweedler J."/>
            <person name="Southey B."/>
            <person name="Gunaratne P."/>
            <person name="Watson M."/>
            <person name="Nam K."/>
            <person name="Backstrom N."/>
            <person name="Smeds L."/>
            <person name="Nabholz B."/>
            <person name="Itoh Y."/>
            <person name="Whitney O."/>
            <person name="Pfenning A.R."/>
            <person name="Howard J."/>
            <person name="Volker M."/>
            <person name="Skinner B.M."/>
            <person name="Griffin D.K."/>
            <person name="Ye L."/>
            <person name="McLaren W.M."/>
            <person name="Flicek P."/>
            <person name="Quesada V."/>
            <person name="Velasco G."/>
            <person name="Lopez-Otin C."/>
            <person name="Puente X.S."/>
            <person name="Olender T."/>
            <person name="Lancet D."/>
            <person name="Smit A.F."/>
            <person name="Hubley R."/>
            <person name="Konkel M.K."/>
            <person name="Walker J.A."/>
            <person name="Batzer M.A."/>
            <person name="Gu W."/>
            <person name="Pollock D.D."/>
            <person name="Chen L."/>
            <person name="Cheng Z."/>
            <person name="Eichler E.E."/>
            <person name="Stapley J."/>
            <person name="Slate J."/>
            <person name="Ekblom R."/>
            <person name="Birkhead T."/>
            <person name="Burke T."/>
            <person name="Burt D."/>
            <person name="Scharff C."/>
            <person name="Adam I."/>
            <person name="Richard H."/>
            <person name="Sultan M."/>
            <person name="Soldatov A."/>
            <person name="Lehrach H."/>
            <person name="Edwards S.V."/>
            <person name="Yang S.P."/>
            <person name="Li X."/>
            <person name="Graves T."/>
            <person name="Fulton L."/>
            <person name="Nelson J."/>
            <person name="Chinwalla A."/>
            <person name="Hou S."/>
            <person name="Mardis E.R."/>
            <person name="Wilson R.K."/>
        </authorList>
    </citation>
    <scope>NUCLEOTIDE SEQUENCE [LARGE SCALE GENOMIC DNA]</scope>
</reference>
<accession>A0A674H7J4</accession>
<keyword evidence="24" id="KW-1185">Reference proteome</keyword>
<feature type="domain" description="Integrase-type" evidence="18">
    <location>
        <begin position="764"/>
        <end position="805"/>
    </location>
</feature>
<keyword evidence="8" id="KW-0378">Hydrolase</keyword>
<evidence type="ECO:0000259" key="21">
    <source>
        <dbReference type="PROSITE" id="PS50994"/>
    </source>
</evidence>
<dbReference type="AlphaFoldDB" id="A0A674H7J4"/>
<dbReference type="GO" id="GO:0006508">
    <property type="term" value="P:proteolysis"/>
    <property type="evidence" value="ECO:0007669"/>
    <property type="project" value="InterPro"/>
</dbReference>
<keyword evidence="13" id="KW-0233">DNA recombination</keyword>
<proteinExistence type="inferred from homology"/>
<dbReference type="Gene3D" id="3.30.420.10">
    <property type="entry name" value="Ribonuclease H-like superfamily/Ribonuclease H"/>
    <property type="match status" value="2"/>
</dbReference>
<dbReference type="Proteomes" id="UP000007754">
    <property type="component" value="Chromosome 23"/>
</dbReference>
<dbReference type="InterPro" id="IPR036862">
    <property type="entry name" value="Integrase_C_dom_sf_retrovir"/>
</dbReference>
<dbReference type="InterPro" id="IPR043502">
    <property type="entry name" value="DNA/RNA_pol_sf"/>
</dbReference>
<dbReference type="InterPro" id="IPR001969">
    <property type="entry name" value="Aspartic_peptidase_AS"/>
</dbReference>
<dbReference type="Gene3D" id="2.40.70.10">
    <property type="entry name" value="Acid Proteases"/>
    <property type="match status" value="1"/>
</dbReference>
<dbReference type="PANTHER" id="PTHR41694:SF4">
    <property type="entry name" value="ENDOGENOUS RETROVIRUS GROUP K MEMBER 10 POL PROTEIN-RELATED"/>
    <property type="match status" value="1"/>
</dbReference>
<keyword evidence="12" id="KW-0238">DNA-binding</keyword>
<evidence type="ECO:0000256" key="6">
    <source>
        <dbReference type="ARBA" id="ARBA00022759"/>
    </source>
</evidence>
<evidence type="ECO:0000256" key="7">
    <source>
        <dbReference type="ARBA" id="ARBA00022771"/>
    </source>
</evidence>
<dbReference type="SUPFAM" id="SSF46919">
    <property type="entry name" value="N-terminal Zn binding domain of HIV integrase"/>
    <property type="match status" value="1"/>
</dbReference>
<dbReference type="InterPro" id="IPR010661">
    <property type="entry name" value="RVT_thumb"/>
</dbReference>
<dbReference type="SUPFAM" id="SSF50630">
    <property type="entry name" value="Acid proteases"/>
    <property type="match status" value="1"/>
</dbReference>
<dbReference type="Pfam" id="PF06817">
    <property type="entry name" value="RVT_thumb"/>
    <property type="match status" value="1"/>
</dbReference>
<dbReference type="PROSITE" id="PS51027">
    <property type="entry name" value="INTEGRASE_DBD"/>
    <property type="match status" value="1"/>
</dbReference>
<evidence type="ECO:0000256" key="8">
    <source>
        <dbReference type="ARBA" id="ARBA00022801"/>
    </source>
</evidence>
<evidence type="ECO:0000256" key="12">
    <source>
        <dbReference type="ARBA" id="ARBA00023125"/>
    </source>
</evidence>
<feature type="DNA-binding region" description="Integrase-type" evidence="16">
    <location>
        <begin position="986"/>
        <end position="1033"/>
    </location>
</feature>
<dbReference type="Gene3D" id="3.10.10.10">
    <property type="entry name" value="HIV Type 1 Reverse Transcriptase, subunit A, domain 1"/>
    <property type="match status" value="1"/>
</dbReference>
<dbReference type="Gene3D" id="2.30.30.10">
    <property type="entry name" value="Integrase, C-terminal domain superfamily, retroviral"/>
    <property type="match status" value="1"/>
</dbReference>
<dbReference type="Pfam" id="PF00078">
    <property type="entry name" value="RVT_1"/>
    <property type="match status" value="1"/>
</dbReference>
<evidence type="ECO:0000259" key="20">
    <source>
        <dbReference type="PROSITE" id="PS50879"/>
    </source>
</evidence>
<keyword evidence="5" id="KW-0479">Metal-binding</keyword>
<dbReference type="GO" id="GO:0008270">
    <property type="term" value="F:zinc ion binding"/>
    <property type="evidence" value="ECO:0007669"/>
    <property type="project" value="UniProtKB-KW"/>
</dbReference>
<evidence type="ECO:0000256" key="9">
    <source>
        <dbReference type="ARBA" id="ARBA00022833"/>
    </source>
</evidence>
<evidence type="ECO:0000313" key="23">
    <source>
        <dbReference type="Ensembl" id="ENSTGUP00000030571.1"/>
    </source>
</evidence>
<dbReference type="GeneTree" id="ENSGT00670000098165"/>
<evidence type="ECO:0000256" key="2">
    <source>
        <dbReference type="ARBA" id="ARBA00022679"/>
    </source>
</evidence>
<dbReference type="PROSITE" id="PS50994">
    <property type="entry name" value="INTEGRASE"/>
    <property type="match status" value="1"/>
</dbReference>
<evidence type="ECO:0000313" key="24">
    <source>
        <dbReference type="Proteomes" id="UP000007754"/>
    </source>
</evidence>
<dbReference type="InterPro" id="IPR043128">
    <property type="entry name" value="Rev_trsase/Diguanyl_cyclase"/>
</dbReference>